<name>A0ABS3HW26_9ENTE</name>
<dbReference type="Proteomes" id="UP000664857">
    <property type="component" value="Unassembled WGS sequence"/>
</dbReference>
<evidence type="ECO:0000313" key="5">
    <source>
        <dbReference type="EMBL" id="MBO0477954.1"/>
    </source>
</evidence>
<comment type="subcellular location">
    <subcellularLocation>
        <location evidence="1">Golgi apparatus membrane</location>
        <topology evidence="1">Peripheral membrane protein</topology>
        <orientation evidence="1">Cytoplasmic side</orientation>
    </subcellularLocation>
</comment>
<gene>
    <name evidence="5" type="ORF">DOK76_12845</name>
</gene>
<proteinExistence type="predicted"/>
<reference evidence="5 6" key="1">
    <citation type="submission" date="2021-03" db="EMBL/GenBank/DDBJ databases">
        <title>Enterococcal diversity collection.</title>
        <authorList>
            <person name="Gilmore M.S."/>
            <person name="Schwartzman J."/>
            <person name="Van Tyne D."/>
            <person name="Martin M."/>
            <person name="Earl A.M."/>
            <person name="Manson A.L."/>
            <person name="Straub T."/>
            <person name="Salamzade R."/>
            <person name="Saavedra J."/>
            <person name="Lebreton F."/>
            <person name="Prichula J."/>
            <person name="Schaufler K."/>
            <person name="Gaca A."/>
            <person name="Sgardioli B."/>
            <person name="Wagenaar J."/>
            <person name="Strong T."/>
        </authorList>
    </citation>
    <scope>NUCLEOTIDE SEQUENCE [LARGE SCALE GENOMIC DNA]</scope>
    <source>
        <strain evidence="5 6">DIV0080</strain>
    </source>
</reference>
<evidence type="ECO:0000256" key="1">
    <source>
        <dbReference type="ARBA" id="ARBA00004255"/>
    </source>
</evidence>
<sequence length="191" mass="21430">MLTITQQFSLLGMKEKSLLGTSSHVKLALVTAGLMDLALNDIITIEKNKVTVTKDLPDSLSYLAAIYQFISKKESMKLARISETLTFKHKEFKQLKQDVTNSLVGQDTQKEPLINRIREEVLAQRMSNETAILIVLLHKTKQLKPYFSKSDISIIKETLKTLKKDESNRLLQAMITNIDALSVVLVSGAIV</sequence>
<dbReference type="Gene3D" id="1.10.3630.10">
    <property type="entry name" value="yeast vps74-n-term truncation variant domain like"/>
    <property type="match status" value="1"/>
</dbReference>
<dbReference type="Pfam" id="PF05719">
    <property type="entry name" value="GPP34"/>
    <property type="match status" value="1"/>
</dbReference>
<dbReference type="InterPro" id="IPR038261">
    <property type="entry name" value="GPP34-like_sf"/>
</dbReference>
<keyword evidence="2" id="KW-0333">Golgi apparatus</keyword>
<dbReference type="EMBL" id="JAFLVX010000046">
    <property type="protein sequence ID" value="MBO0477954.1"/>
    <property type="molecule type" value="Genomic_DNA"/>
</dbReference>
<comment type="caution">
    <text evidence="5">The sequence shown here is derived from an EMBL/GenBank/DDBJ whole genome shotgun (WGS) entry which is preliminary data.</text>
</comment>
<keyword evidence="6" id="KW-1185">Reference proteome</keyword>
<dbReference type="RefSeq" id="WP_206968395.1">
    <property type="nucleotide sequence ID" value="NZ_JAFLVX010000046.1"/>
</dbReference>
<organism evidence="5 6">
    <name type="scientific">Candidatus Vagococcus giribetii</name>
    <dbReference type="NCBI Taxonomy" id="2230876"/>
    <lineage>
        <taxon>Bacteria</taxon>
        <taxon>Bacillati</taxon>
        <taxon>Bacillota</taxon>
        <taxon>Bacilli</taxon>
        <taxon>Lactobacillales</taxon>
        <taxon>Enterococcaceae</taxon>
        <taxon>Vagococcus</taxon>
    </lineage>
</organism>
<protein>
    <submittedName>
        <fullName evidence="5">GPP34 family phosphoprotein</fullName>
    </submittedName>
</protein>
<evidence type="ECO:0000256" key="3">
    <source>
        <dbReference type="ARBA" id="ARBA00023121"/>
    </source>
</evidence>
<keyword evidence="4" id="KW-0472">Membrane</keyword>
<evidence type="ECO:0000256" key="2">
    <source>
        <dbReference type="ARBA" id="ARBA00023034"/>
    </source>
</evidence>
<accession>A0ABS3HW26</accession>
<evidence type="ECO:0000313" key="6">
    <source>
        <dbReference type="Proteomes" id="UP000664857"/>
    </source>
</evidence>
<evidence type="ECO:0000256" key="4">
    <source>
        <dbReference type="ARBA" id="ARBA00023136"/>
    </source>
</evidence>
<keyword evidence="3" id="KW-0446">Lipid-binding</keyword>
<dbReference type="InterPro" id="IPR008628">
    <property type="entry name" value="GPP34-like"/>
</dbReference>